<dbReference type="PANTHER" id="PTHR13074:SF9">
    <property type="entry name" value="MEDIATOR OF RNA POLYMERASE II TRANSCRIPTION SUBUNIT 8"/>
    <property type="match status" value="1"/>
</dbReference>
<evidence type="ECO:0000256" key="9">
    <source>
        <dbReference type="RuleBase" id="RU364144"/>
    </source>
</evidence>
<evidence type="ECO:0000256" key="1">
    <source>
        <dbReference type="ARBA" id="ARBA00004123"/>
    </source>
</evidence>
<dbReference type="EMBL" id="BDGI01000127">
    <property type="protein sequence ID" value="GAV29581.1"/>
    <property type="molecule type" value="Genomic_DNA"/>
</dbReference>
<evidence type="ECO:0000256" key="4">
    <source>
        <dbReference type="ARBA" id="ARBA00023015"/>
    </source>
</evidence>
<dbReference type="Gene3D" id="1.20.58.1710">
    <property type="match status" value="1"/>
</dbReference>
<feature type="compositionally biased region" description="Low complexity" evidence="10">
    <location>
        <begin position="234"/>
        <end position="246"/>
    </location>
</feature>
<keyword evidence="4 9" id="KW-0805">Transcription regulation</keyword>
<comment type="subunit">
    <text evidence="9">Component of the Mediator complex.</text>
</comment>
<evidence type="ECO:0000256" key="5">
    <source>
        <dbReference type="ARBA" id="ARBA00023159"/>
    </source>
</evidence>
<comment type="caution">
    <text evidence="11">The sequence shown here is derived from an EMBL/GenBank/DDBJ whole genome shotgun (WGS) entry which is preliminary data.</text>
</comment>
<evidence type="ECO:0000313" key="11">
    <source>
        <dbReference type="EMBL" id="GAV29581.1"/>
    </source>
</evidence>
<dbReference type="OrthoDB" id="5329317at2759"/>
<comment type="function">
    <text evidence="9">Component of the Mediator complex, a coactivator involved in the regulated transcription of nearly all RNA polymerase II-dependent genes. Mediator functions as a bridge to convey information from gene-specific regulatory proteins to the basal RNA polymerase II transcription machinery. Mediator is recruited to promoters by direct interactions with regulatory proteins and serves as a scaffold for the assembly of a functional preinitiation complex with RNA polymerase II and the general transcription factors.</text>
</comment>
<keyword evidence="6 9" id="KW-0804">Transcription</keyword>
<dbReference type="Pfam" id="PF10232">
    <property type="entry name" value="Med8"/>
    <property type="match status" value="1"/>
</dbReference>
<evidence type="ECO:0000256" key="10">
    <source>
        <dbReference type="SAM" id="MobiDB-lite"/>
    </source>
</evidence>
<organism evidence="11 12">
    <name type="scientific">Pichia membranifaciens</name>
    <dbReference type="NCBI Taxonomy" id="4926"/>
    <lineage>
        <taxon>Eukaryota</taxon>
        <taxon>Fungi</taxon>
        <taxon>Dikarya</taxon>
        <taxon>Ascomycota</taxon>
        <taxon>Saccharomycotina</taxon>
        <taxon>Pichiomycetes</taxon>
        <taxon>Pichiales</taxon>
        <taxon>Pichiaceae</taxon>
        <taxon>Pichia</taxon>
    </lineage>
</organism>
<evidence type="ECO:0000256" key="3">
    <source>
        <dbReference type="ARBA" id="ARBA00020637"/>
    </source>
</evidence>
<comment type="similarity">
    <text evidence="2 9">Belongs to the Mediator complex subunit 8 family.</text>
</comment>
<dbReference type="GO" id="GO:0016592">
    <property type="term" value="C:mediator complex"/>
    <property type="evidence" value="ECO:0007669"/>
    <property type="project" value="InterPro"/>
</dbReference>
<keyword evidence="7 9" id="KW-0539">Nucleus</keyword>
<comment type="subcellular location">
    <subcellularLocation>
        <location evidence="1 9">Nucleus</location>
    </subcellularLocation>
</comment>
<dbReference type="PANTHER" id="PTHR13074">
    <property type="entry name" value="MEDIATOR OF RNA POLYMERASE II TRANSCRIPTION SUBUNIT 8"/>
    <property type="match status" value="1"/>
</dbReference>
<dbReference type="GO" id="GO:0006357">
    <property type="term" value="P:regulation of transcription by RNA polymerase II"/>
    <property type="evidence" value="ECO:0007669"/>
    <property type="project" value="InterPro"/>
</dbReference>
<name>A0A1Q2YJD3_9ASCO</name>
<dbReference type="GO" id="GO:0070847">
    <property type="term" value="C:core mediator complex"/>
    <property type="evidence" value="ECO:0007669"/>
    <property type="project" value="TreeGrafter"/>
</dbReference>
<evidence type="ECO:0000256" key="2">
    <source>
        <dbReference type="ARBA" id="ARBA00005716"/>
    </source>
</evidence>
<sequence length="271" mass="30170">MSDPPPPVLAAQQTFPPLNFEDTPVEDLEQLRPRLTQLTHSLRKLEEALRVLHYTQSNAELTAIQNQFNVILQQLASLSRTLQAHKEILQVTNVFPNREFNTMSGLLFNLLRKKLTPEVEEWMRNATQIATAHPPHSAHSIPPSTATSTVTQNTINTAAATTDSHFKTSADVDALETLLFKDDQLTDEYAEYAHTSLEDYMFGGYLTKNEIDSGLKISDVLKNVKKEDLESPMSSPSPKNALSSSPSGPPVAEKDLLRFIYQGLNSNVSLK</sequence>
<dbReference type="Gene3D" id="6.10.250.2610">
    <property type="match status" value="1"/>
</dbReference>
<gene>
    <name evidence="9" type="primary">MED8</name>
    <name evidence="11" type="ORF">PMKS-003082</name>
</gene>
<evidence type="ECO:0000256" key="7">
    <source>
        <dbReference type="ARBA" id="ARBA00023242"/>
    </source>
</evidence>
<dbReference type="GO" id="GO:0003712">
    <property type="term" value="F:transcription coregulator activity"/>
    <property type="evidence" value="ECO:0007669"/>
    <property type="project" value="InterPro"/>
</dbReference>
<reference evidence="11 12" key="1">
    <citation type="submission" date="2016-08" db="EMBL/GenBank/DDBJ databases">
        <title>Whole genome shotgun sequence of Pichia membranifaciens KS47-1.</title>
        <authorList>
            <person name="Konishi M."/>
            <person name="Ishida M."/>
            <person name="Arakawa T."/>
            <person name="Kato Y."/>
            <person name="Horiuchi J."/>
        </authorList>
    </citation>
    <scope>NUCLEOTIDE SEQUENCE [LARGE SCALE GENOMIC DNA]</scope>
    <source>
        <strain evidence="11 12">KS47-1</strain>
    </source>
</reference>
<dbReference type="Proteomes" id="UP000186136">
    <property type="component" value="Unassembled WGS sequence"/>
</dbReference>
<keyword evidence="12" id="KW-1185">Reference proteome</keyword>
<accession>A0A1Q2YJD3</accession>
<evidence type="ECO:0000256" key="8">
    <source>
        <dbReference type="ARBA" id="ARBA00031261"/>
    </source>
</evidence>
<dbReference type="GO" id="GO:0000978">
    <property type="term" value="F:RNA polymerase II cis-regulatory region sequence-specific DNA binding"/>
    <property type="evidence" value="ECO:0007669"/>
    <property type="project" value="TreeGrafter"/>
</dbReference>
<proteinExistence type="inferred from homology"/>
<evidence type="ECO:0000256" key="6">
    <source>
        <dbReference type="ARBA" id="ARBA00023163"/>
    </source>
</evidence>
<dbReference type="AlphaFoldDB" id="A0A1Q2YJD3"/>
<evidence type="ECO:0000313" key="12">
    <source>
        <dbReference type="Proteomes" id="UP000186136"/>
    </source>
</evidence>
<feature type="region of interest" description="Disordered" evidence="10">
    <location>
        <begin position="227"/>
        <end position="250"/>
    </location>
</feature>
<protein>
    <recommendedName>
        <fullName evidence="3 9">Mediator of RNA polymerase II transcription subunit 8</fullName>
    </recommendedName>
    <alternativeName>
        <fullName evidence="8 9">Mediator complex subunit 8</fullName>
    </alternativeName>
</protein>
<keyword evidence="5 9" id="KW-0010">Activator</keyword>
<dbReference type="InterPro" id="IPR019364">
    <property type="entry name" value="Mediatior_Med8_fun/met"/>
</dbReference>